<dbReference type="AlphaFoldDB" id="A0A670YDD2"/>
<sequence length="99" mass="11118">MNQVDTSINTFKVERGVLKSNSSGITWGHKSITESVAGNYKSQTLESEMVFFCTKVQSYLAKATSERFSIDLTPHLYISEVLNHRNITCQHFIVTGPCD</sequence>
<evidence type="ECO:0000313" key="2">
    <source>
        <dbReference type="Proteomes" id="UP000472273"/>
    </source>
</evidence>
<proteinExistence type="predicted"/>
<protein>
    <submittedName>
        <fullName evidence="1">Uncharacterized protein</fullName>
    </submittedName>
</protein>
<dbReference type="Ensembl" id="ENSPTXT00000010300.1">
    <property type="protein sequence ID" value="ENSPTXP00000009960.1"/>
    <property type="gene ID" value="ENSPTXG00000007096.1"/>
</dbReference>
<evidence type="ECO:0000313" key="1">
    <source>
        <dbReference type="Ensembl" id="ENSPTXP00000009960.1"/>
    </source>
</evidence>
<accession>A0A670YDD2</accession>
<dbReference type="Proteomes" id="UP000472273">
    <property type="component" value="Unplaced"/>
</dbReference>
<name>A0A670YDD2_PSETE</name>
<reference evidence="1" key="1">
    <citation type="submission" date="2025-08" db="UniProtKB">
        <authorList>
            <consortium name="Ensembl"/>
        </authorList>
    </citation>
    <scope>IDENTIFICATION</scope>
</reference>
<organism evidence="1 2">
    <name type="scientific">Pseudonaja textilis</name>
    <name type="common">Eastern brown snake</name>
    <dbReference type="NCBI Taxonomy" id="8673"/>
    <lineage>
        <taxon>Eukaryota</taxon>
        <taxon>Metazoa</taxon>
        <taxon>Chordata</taxon>
        <taxon>Craniata</taxon>
        <taxon>Vertebrata</taxon>
        <taxon>Euteleostomi</taxon>
        <taxon>Lepidosauria</taxon>
        <taxon>Squamata</taxon>
        <taxon>Bifurcata</taxon>
        <taxon>Unidentata</taxon>
        <taxon>Episquamata</taxon>
        <taxon>Toxicofera</taxon>
        <taxon>Serpentes</taxon>
        <taxon>Colubroidea</taxon>
        <taxon>Elapidae</taxon>
        <taxon>Hydrophiinae</taxon>
        <taxon>Pseudonaja</taxon>
    </lineage>
</organism>
<keyword evidence="2" id="KW-1185">Reference proteome</keyword>
<reference evidence="1" key="2">
    <citation type="submission" date="2025-09" db="UniProtKB">
        <authorList>
            <consortium name="Ensembl"/>
        </authorList>
    </citation>
    <scope>IDENTIFICATION</scope>
</reference>